<dbReference type="SMART" id="SM00304">
    <property type="entry name" value="HAMP"/>
    <property type="match status" value="1"/>
</dbReference>
<dbReference type="AlphaFoldDB" id="A0A1G2PV38"/>
<dbReference type="SUPFAM" id="SSF158472">
    <property type="entry name" value="HAMP domain-like"/>
    <property type="match status" value="1"/>
</dbReference>
<evidence type="ECO:0000256" key="2">
    <source>
        <dbReference type="ARBA" id="ARBA00004141"/>
    </source>
</evidence>
<gene>
    <name evidence="10" type="ORF">A3A97_04675</name>
</gene>
<dbReference type="Pfam" id="PF00672">
    <property type="entry name" value="HAMP"/>
    <property type="match status" value="1"/>
</dbReference>
<dbReference type="PROSITE" id="PS50885">
    <property type="entry name" value="HAMP"/>
    <property type="match status" value="1"/>
</dbReference>
<dbReference type="Proteomes" id="UP000176951">
    <property type="component" value="Unassembled WGS sequence"/>
</dbReference>
<evidence type="ECO:0000256" key="3">
    <source>
        <dbReference type="ARBA" id="ARBA00012438"/>
    </source>
</evidence>
<dbReference type="PANTHER" id="PTHR45528">
    <property type="entry name" value="SENSOR HISTIDINE KINASE CPXA"/>
    <property type="match status" value="1"/>
</dbReference>
<keyword evidence="6" id="KW-0418">Kinase</keyword>
<dbReference type="PANTHER" id="PTHR45528:SF11">
    <property type="entry name" value="HISTIDINE KINASE"/>
    <property type="match status" value="1"/>
</dbReference>
<proteinExistence type="predicted"/>
<evidence type="ECO:0000259" key="9">
    <source>
        <dbReference type="PROSITE" id="PS50885"/>
    </source>
</evidence>
<sequence length="152" mass="17385">MSIPKPILSVFTKTFLVRYFLFIVPVTIMILILTISYERIMQKSIAALPLEYSQQLADTIRGILLIHAYAIITILFFFFFVVIGTLVSIWWTFRPTLKLLKAMDNVAKGDFSVRLPEDSKDEIGRIFKRFTAMTQGLEEAAVKGFMTIALKP</sequence>
<evidence type="ECO:0000256" key="7">
    <source>
        <dbReference type="ARBA" id="ARBA00023136"/>
    </source>
</evidence>
<evidence type="ECO:0000256" key="6">
    <source>
        <dbReference type="ARBA" id="ARBA00022777"/>
    </source>
</evidence>
<evidence type="ECO:0000313" key="10">
    <source>
        <dbReference type="EMBL" id="OHA52175.1"/>
    </source>
</evidence>
<keyword evidence="8" id="KW-1133">Transmembrane helix</keyword>
<dbReference type="InterPro" id="IPR050398">
    <property type="entry name" value="HssS/ArlS-like"/>
</dbReference>
<accession>A0A1G2PV38</accession>
<dbReference type="InterPro" id="IPR003660">
    <property type="entry name" value="HAMP_dom"/>
</dbReference>
<evidence type="ECO:0000256" key="5">
    <source>
        <dbReference type="ARBA" id="ARBA00022679"/>
    </source>
</evidence>
<dbReference type="GO" id="GO:0000155">
    <property type="term" value="F:phosphorelay sensor kinase activity"/>
    <property type="evidence" value="ECO:0007669"/>
    <property type="project" value="TreeGrafter"/>
</dbReference>
<comment type="caution">
    <text evidence="10">The sequence shown here is derived from an EMBL/GenBank/DDBJ whole genome shotgun (WGS) entry which is preliminary data.</text>
</comment>
<evidence type="ECO:0000256" key="1">
    <source>
        <dbReference type="ARBA" id="ARBA00000085"/>
    </source>
</evidence>
<dbReference type="CDD" id="cd06225">
    <property type="entry name" value="HAMP"/>
    <property type="match status" value="1"/>
</dbReference>
<organism evidence="10 11">
    <name type="scientific">Candidatus Terrybacteria bacterium RIFCSPLOWO2_01_FULL_40_23</name>
    <dbReference type="NCBI Taxonomy" id="1802366"/>
    <lineage>
        <taxon>Bacteria</taxon>
        <taxon>Candidatus Terryibacteriota</taxon>
    </lineage>
</organism>
<reference evidence="10 11" key="1">
    <citation type="journal article" date="2016" name="Nat. Commun.">
        <title>Thousands of microbial genomes shed light on interconnected biogeochemical processes in an aquifer system.</title>
        <authorList>
            <person name="Anantharaman K."/>
            <person name="Brown C.T."/>
            <person name="Hug L.A."/>
            <person name="Sharon I."/>
            <person name="Castelle C.J."/>
            <person name="Probst A.J."/>
            <person name="Thomas B.C."/>
            <person name="Singh A."/>
            <person name="Wilkins M.J."/>
            <person name="Karaoz U."/>
            <person name="Brodie E.L."/>
            <person name="Williams K.H."/>
            <person name="Hubbard S.S."/>
            <person name="Banfield J.F."/>
        </authorList>
    </citation>
    <scope>NUCLEOTIDE SEQUENCE [LARGE SCALE GENOMIC DNA]</scope>
</reference>
<name>A0A1G2PV38_9BACT</name>
<comment type="catalytic activity">
    <reaction evidence="1">
        <text>ATP + protein L-histidine = ADP + protein N-phospho-L-histidine.</text>
        <dbReference type="EC" id="2.7.13.3"/>
    </reaction>
</comment>
<keyword evidence="7 8" id="KW-0472">Membrane</keyword>
<keyword evidence="4" id="KW-0597">Phosphoprotein</keyword>
<dbReference type="EMBL" id="MHSW01000012">
    <property type="protein sequence ID" value="OHA52175.1"/>
    <property type="molecule type" value="Genomic_DNA"/>
</dbReference>
<comment type="subcellular location">
    <subcellularLocation>
        <location evidence="2">Membrane</location>
        <topology evidence="2">Multi-pass membrane protein</topology>
    </subcellularLocation>
</comment>
<evidence type="ECO:0000313" key="11">
    <source>
        <dbReference type="Proteomes" id="UP000176951"/>
    </source>
</evidence>
<keyword evidence="8" id="KW-0812">Transmembrane</keyword>
<feature type="transmembrane region" description="Helical" evidence="8">
    <location>
        <begin position="15"/>
        <end position="35"/>
    </location>
</feature>
<evidence type="ECO:0000256" key="4">
    <source>
        <dbReference type="ARBA" id="ARBA00022553"/>
    </source>
</evidence>
<evidence type="ECO:0000256" key="8">
    <source>
        <dbReference type="SAM" id="Phobius"/>
    </source>
</evidence>
<feature type="domain" description="HAMP" evidence="9">
    <location>
        <begin position="90"/>
        <end position="142"/>
    </location>
</feature>
<protein>
    <recommendedName>
        <fullName evidence="3">histidine kinase</fullName>
        <ecNumber evidence="3">2.7.13.3</ecNumber>
    </recommendedName>
</protein>
<feature type="transmembrane region" description="Helical" evidence="8">
    <location>
        <begin position="68"/>
        <end position="93"/>
    </location>
</feature>
<dbReference type="Gene3D" id="6.10.340.10">
    <property type="match status" value="1"/>
</dbReference>
<dbReference type="EC" id="2.7.13.3" evidence="3"/>
<keyword evidence="5" id="KW-0808">Transferase</keyword>
<dbReference type="GO" id="GO:0005886">
    <property type="term" value="C:plasma membrane"/>
    <property type="evidence" value="ECO:0007669"/>
    <property type="project" value="TreeGrafter"/>
</dbReference>